<evidence type="ECO:0000313" key="1">
    <source>
        <dbReference type="EMBL" id="PKV66649.1"/>
    </source>
</evidence>
<keyword evidence="2" id="KW-1185">Reference proteome</keyword>
<gene>
    <name evidence="1" type="ORF">BD749_1779</name>
</gene>
<name>A0A2N3UBA9_9BACT</name>
<comment type="caution">
    <text evidence="1">The sequence shown here is derived from an EMBL/GenBank/DDBJ whole genome shotgun (WGS) entry which is preliminary data.</text>
</comment>
<organism evidence="1 2">
    <name type="scientific">Pontibacter ramchanderi</name>
    <dbReference type="NCBI Taxonomy" id="1179743"/>
    <lineage>
        <taxon>Bacteria</taxon>
        <taxon>Pseudomonadati</taxon>
        <taxon>Bacteroidota</taxon>
        <taxon>Cytophagia</taxon>
        <taxon>Cytophagales</taxon>
        <taxon>Hymenobacteraceae</taxon>
        <taxon>Pontibacter</taxon>
    </lineage>
</organism>
<dbReference type="Proteomes" id="UP000233782">
    <property type="component" value="Unassembled WGS sequence"/>
</dbReference>
<evidence type="ECO:0000313" key="2">
    <source>
        <dbReference type="Proteomes" id="UP000233782"/>
    </source>
</evidence>
<dbReference type="EMBL" id="PJMU01000002">
    <property type="protein sequence ID" value="PKV66649.1"/>
    <property type="molecule type" value="Genomic_DNA"/>
</dbReference>
<reference evidence="1 2" key="1">
    <citation type="submission" date="2017-12" db="EMBL/GenBank/DDBJ databases">
        <title>Genomic Encyclopedia of Type Strains, Phase III (KMG-III): the genomes of soil and plant-associated and newly described type strains.</title>
        <authorList>
            <person name="Whitman W."/>
        </authorList>
    </citation>
    <scope>NUCLEOTIDE SEQUENCE [LARGE SCALE GENOMIC DNA]</scope>
    <source>
        <strain evidence="1 2">LP43</strain>
    </source>
</reference>
<dbReference type="AlphaFoldDB" id="A0A2N3UBA9"/>
<accession>A0A2N3UBA9</accession>
<protein>
    <submittedName>
        <fullName evidence="1">Uncharacterized protein</fullName>
    </submittedName>
</protein>
<sequence length="162" mass="18020">MCIFVHSDTKWRKHIQSYQAFAVGLRVARSFGGSGACGGGLWCCLQYLPHIRICHCIARRGGAYPYAGETAPFSGCNPALRPFLRTSESRNNPKAFYIPCSQRRGHSTLRGESFRQRLLHQVFLPLHSTSGPLAGSPIVRAQHTRLLIEEETVQPSGHSLCR</sequence>
<proteinExistence type="predicted"/>